<dbReference type="Pfam" id="PF11751">
    <property type="entry name" value="PorP_SprF"/>
    <property type="match status" value="1"/>
</dbReference>
<dbReference type="Proteomes" id="UP000808349">
    <property type="component" value="Unassembled WGS sequence"/>
</dbReference>
<evidence type="ECO:0000313" key="1">
    <source>
        <dbReference type="EMBL" id="MBK9719704.1"/>
    </source>
</evidence>
<gene>
    <name evidence="1" type="ORF">IPO85_19740</name>
</gene>
<proteinExistence type="predicted"/>
<sequence length="356" mass="40374">MNNKRALNIVIVKMLGFNLFKFICIFLIWATSFCNIYAQDPVFSQFYAAPLEVNPAFAGLGRSPRIGINYRNQWPFIEQQFKSYTTYLLSYDQYFKTFKSGFGFTLLADDAGDGLIKTIKSNVIYSYRVPLTKKGHYIKGGVELGLVNINYNWDKFTFGDQLDPEFGLITGGGVPIISKEIRPAKTNLNYFDAGVGMMYYSPTFYIGVATKHINSPKIGILTSNSDGYNGLPLRFTVHSGFEWRIDKRLGKYKKILSPGVILTKQAQFFQVNLGTQYQFSTVFAGIWYRIARHNGDAVIGTLGFRKDFWKLTYSFDYTTSSLGIGLGGSHELSLLFNFESVTKEKKNISDCFDAFR</sequence>
<comment type="caution">
    <text evidence="1">The sequence shown here is derived from an EMBL/GenBank/DDBJ whole genome shotgun (WGS) entry which is preliminary data.</text>
</comment>
<evidence type="ECO:0000313" key="2">
    <source>
        <dbReference type="Proteomes" id="UP000808349"/>
    </source>
</evidence>
<accession>A0A9D7SEJ6</accession>
<dbReference type="NCBIfam" id="TIGR03519">
    <property type="entry name" value="T9SS_PorP_fam"/>
    <property type="match status" value="1"/>
</dbReference>
<dbReference type="AlphaFoldDB" id="A0A9D7SEJ6"/>
<protein>
    <submittedName>
        <fullName evidence="1">PorP/SprF family type IX secretion system membrane protein</fullName>
    </submittedName>
</protein>
<reference evidence="1 2" key="1">
    <citation type="submission" date="2020-10" db="EMBL/GenBank/DDBJ databases">
        <title>Connecting structure to function with the recovery of over 1000 high-quality activated sludge metagenome-assembled genomes encoding full-length rRNA genes using long-read sequencing.</title>
        <authorList>
            <person name="Singleton C.M."/>
            <person name="Petriglieri F."/>
            <person name="Kristensen J.M."/>
            <person name="Kirkegaard R.H."/>
            <person name="Michaelsen T.Y."/>
            <person name="Andersen M.H."/>
            <person name="Karst S.M."/>
            <person name="Dueholm M.S."/>
            <person name="Nielsen P.H."/>
            <person name="Albertsen M."/>
        </authorList>
    </citation>
    <scope>NUCLEOTIDE SEQUENCE [LARGE SCALE GENOMIC DNA]</scope>
    <source>
        <strain evidence="1">Ribe_18-Q3-R11-54_BAT3C.373</strain>
    </source>
</reference>
<organism evidence="1 2">
    <name type="scientific">Candidatus Defluviibacterium haderslevense</name>
    <dbReference type="NCBI Taxonomy" id="2981993"/>
    <lineage>
        <taxon>Bacteria</taxon>
        <taxon>Pseudomonadati</taxon>
        <taxon>Bacteroidota</taxon>
        <taxon>Saprospiria</taxon>
        <taxon>Saprospirales</taxon>
        <taxon>Saprospiraceae</taxon>
        <taxon>Candidatus Defluviibacterium</taxon>
    </lineage>
</organism>
<dbReference type="InterPro" id="IPR019861">
    <property type="entry name" value="PorP/SprF_Bacteroidetes"/>
</dbReference>
<dbReference type="EMBL" id="JADKFW010000021">
    <property type="protein sequence ID" value="MBK9719704.1"/>
    <property type="molecule type" value="Genomic_DNA"/>
</dbReference>
<name>A0A9D7SEJ6_9BACT</name>